<organism evidence="2 3">
    <name type="scientific">Colletotrichum tabaci</name>
    <dbReference type="NCBI Taxonomy" id="1209068"/>
    <lineage>
        <taxon>Eukaryota</taxon>
        <taxon>Fungi</taxon>
        <taxon>Dikarya</taxon>
        <taxon>Ascomycota</taxon>
        <taxon>Pezizomycotina</taxon>
        <taxon>Sordariomycetes</taxon>
        <taxon>Hypocreomycetidae</taxon>
        <taxon>Glomerellales</taxon>
        <taxon>Glomerellaceae</taxon>
        <taxon>Colletotrichum</taxon>
        <taxon>Colletotrichum destructivum species complex</taxon>
    </lineage>
</organism>
<evidence type="ECO:0000256" key="1">
    <source>
        <dbReference type="SAM" id="MobiDB-lite"/>
    </source>
</evidence>
<evidence type="ECO:0000313" key="2">
    <source>
        <dbReference type="EMBL" id="KAK6208814.1"/>
    </source>
</evidence>
<dbReference type="EMBL" id="JASAOK010000049">
    <property type="protein sequence ID" value="KAK6208814.1"/>
    <property type="molecule type" value="Genomic_DNA"/>
</dbReference>
<protein>
    <submittedName>
        <fullName evidence="2">Uncharacterized protein</fullName>
    </submittedName>
</protein>
<sequence length="124" mass="13207">MHHVGSPKRVNGFGGLGCDDTSFLAKPPSWIAHAHVVALLVLPESVHGDQGHFRSLQEQIGARSLGVDRPSDLTHHPNLSGHASQMTMTPQIGGKYPACMNAPSANDSADPSINYRLVDPLNPV</sequence>
<gene>
    <name evidence="2" type="ORF">QIS74_12332</name>
</gene>
<comment type="caution">
    <text evidence="2">The sequence shown here is derived from an EMBL/GenBank/DDBJ whole genome shotgun (WGS) entry which is preliminary data.</text>
</comment>
<evidence type="ECO:0000313" key="3">
    <source>
        <dbReference type="Proteomes" id="UP001327957"/>
    </source>
</evidence>
<name>A0AAV9SXV4_9PEZI</name>
<dbReference type="AlphaFoldDB" id="A0AAV9SXV4"/>
<dbReference type="Proteomes" id="UP001327957">
    <property type="component" value="Unassembled WGS sequence"/>
</dbReference>
<keyword evidence="3" id="KW-1185">Reference proteome</keyword>
<reference evidence="2 3" key="1">
    <citation type="submission" date="2023-04" db="EMBL/GenBank/DDBJ databases">
        <title>Colletotrichum tabacum stain YC1 causing leaf anthracnose on Nicotiana tabacum(L.) cv.</title>
        <authorList>
            <person name="Ji Z."/>
            <person name="Wang M."/>
            <person name="Zhang J."/>
            <person name="Wang N."/>
            <person name="Zhou Z."/>
        </authorList>
    </citation>
    <scope>NUCLEOTIDE SEQUENCE [LARGE SCALE GENOMIC DNA]</scope>
    <source>
        <strain evidence="2 3">YC1</strain>
    </source>
</reference>
<feature type="compositionally biased region" description="Polar residues" evidence="1">
    <location>
        <begin position="81"/>
        <end position="90"/>
    </location>
</feature>
<accession>A0AAV9SXV4</accession>
<feature type="region of interest" description="Disordered" evidence="1">
    <location>
        <begin position="67"/>
        <end position="90"/>
    </location>
</feature>
<proteinExistence type="predicted"/>